<dbReference type="Proteomes" id="UP000050482">
    <property type="component" value="Unassembled WGS sequence"/>
</dbReference>
<dbReference type="PANTHER" id="PTHR21021:SF15">
    <property type="entry name" value="FREE METHIONINE-R-SULFOXIDE REDUCTASE"/>
    <property type="match status" value="1"/>
</dbReference>
<evidence type="ECO:0000259" key="2">
    <source>
        <dbReference type="Pfam" id="PF13185"/>
    </source>
</evidence>
<dbReference type="PROSITE" id="PS01320">
    <property type="entry name" value="UPF0067"/>
    <property type="match status" value="1"/>
</dbReference>
<dbReference type="FunFam" id="3.30.450.40:FF:000008">
    <property type="entry name" value="GAF domain-containing proteins"/>
    <property type="match status" value="1"/>
</dbReference>
<dbReference type="AlphaFoldDB" id="A0A0N8PNP6"/>
<accession>A0A0N8PNP6</accession>
<dbReference type="STRING" id="471514.AN477_19410"/>
<feature type="domain" description="GAF" evidence="2">
    <location>
        <begin position="61"/>
        <end position="156"/>
    </location>
</feature>
<reference evidence="3 4" key="1">
    <citation type="submission" date="2015-09" db="EMBL/GenBank/DDBJ databases">
        <title>Draft genome sequence of Alicyclobacillus ferrooxydans DSM 22381.</title>
        <authorList>
            <person name="Hemp J."/>
        </authorList>
    </citation>
    <scope>NUCLEOTIDE SEQUENCE [LARGE SCALE GENOMIC DNA]</scope>
    <source>
        <strain evidence="3 4">TC-34</strain>
    </source>
</reference>
<protein>
    <recommendedName>
        <fullName evidence="2">GAF domain-containing protein</fullName>
    </recommendedName>
</protein>
<name>A0A0N8PNP6_9BACL</name>
<dbReference type="PANTHER" id="PTHR21021">
    <property type="entry name" value="GAF/PUTATIVE CYTOSKELETAL PROTEIN"/>
    <property type="match status" value="1"/>
</dbReference>
<gene>
    <name evidence="3" type="ORF">AN477_19410</name>
</gene>
<sequence length="164" mass="17704">MFEHTAIDTASKEAFYDQITQQAMHLVDGEPNWVANLSNISSLLNVHLENINWVGFYLWDAPANELVLGPFQGKPACIRIPLGKGVCGTAIESGQSIVVEDVFAFPGHIACDAASRSEVVVPIVRDGVKLGVLDIDAPIPSRFDEADARGLEKVVQVIVEHAGL</sequence>
<dbReference type="GO" id="GO:0033745">
    <property type="term" value="F:L-methionine-(R)-S-oxide reductase activity"/>
    <property type="evidence" value="ECO:0007669"/>
    <property type="project" value="TreeGrafter"/>
</dbReference>
<dbReference type="PATRIC" id="fig|471514.4.peg.3987"/>
<dbReference type="InterPro" id="IPR051330">
    <property type="entry name" value="Phosphatase_reg/MetRdx"/>
</dbReference>
<dbReference type="InterPro" id="IPR029016">
    <property type="entry name" value="GAF-like_dom_sf"/>
</dbReference>
<comment type="caution">
    <text evidence="3">The sequence shown here is derived from an EMBL/GenBank/DDBJ whole genome shotgun (WGS) entry which is preliminary data.</text>
</comment>
<evidence type="ECO:0000313" key="3">
    <source>
        <dbReference type="EMBL" id="KPV42109.1"/>
    </source>
</evidence>
<dbReference type="SUPFAM" id="SSF55781">
    <property type="entry name" value="GAF domain-like"/>
    <property type="match status" value="1"/>
</dbReference>
<dbReference type="InterPro" id="IPR003018">
    <property type="entry name" value="GAF"/>
</dbReference>
<dbReference type="RefSeq" id="WP_054970853.1">
    <property type="nucleotide sequence ID" value="NZ_LJCO01000083.1"/>
</dbReference>
<organism evidence="3 4">
    <name type="scientific">Alicyclobacillus ferrooxydans</name>
    <dbReference type="NCBI Taxonomy" id="471514"/>
    <lineage>
        <taxon>Bacteria</taxon>
        <taxon>Bacillati</taxon>
        <taxon>Bacillota</taxon>
        <taxon>Bacilli</taxon>
        <taxon>Bacillales</taxon>
        <taxon>Alicyclobacillaceae</taxon>
        <taxon>Alicyclobacillus</taxon>
    </lineage>
</organism>
<dbReference type="EMBL" id="LJCO01000083">
    <property type="protein sequence ID" value="KPV42109.1"/>
    <property type="molecule type" value="Genomic_DNA"/>
</dbReference>
<dbReference type="Pfam" id="PF13185">
    <property type="entry name" value="GAF_2"/>
    <property type="match status" value="1"/>
</dbReference>
<dbReference type="GO" id="GO:0005829">
    <property type="term" value="C:cytosol"/>
    <property type="evidence" value="ECO:0007669"/>
    <property type="project" value="TreeGrafter"/>
</dbReference>
<keyword evidence="4" id="KW-1185">Reference proteome</keyword>
<evidence type="ECO:0000256" key="1">
    <source>
        <dbReference type="ARBA" id="ARBA00038454"/>
    </source>
</evidence>
<proteinExistence type="inferred from homology"/>
<dbReference type="Gene3D" id="3.30.450.40">
    <property type="match status" value="1"/>
</dbReference>
<comment type="similarity">
    <text evidence="1">Belongs to the free Met sulfoxide reductase family.</text>
</comment>
<dbReference type="InterPro" id="IPR000614">
    <property type="entry name" value="FRMsr_CS"/>
</dbReference>
<evidence type="ECO:0000313" key="4">
    <source>
        <dbReference type="Proteomes" id="UP000050482"/>
    </source>
</evidence>
<dbReference type="OrthoDB" id="9796252at2"/>